<keyword evidence="5" id="KW-0430">Lectin</keyword>
<dbReference type="InParanoid" id="A0A6P7X5Z6"/>
<dbReference type="GO" id="GO:0001868">
    <property type="term" value="P:regulation of complement activation, lectin pathway"/>
    <property type="evidence" value="ECO:0007669"/>
    <property type="project" value="UniProtKB-ARBA"/>
</dbReference>
<dbReference type="Proteomes" id="UP000515156">
    <property type="component" value="Chromosome 1"/>
</dbReference>
<dbReference type="SMART" id="SM00607">
    <property type="entry name" value="FTP"/>
    <property type="match status" value="3"/>
</dbReference>
<comment type="similarity">
    <text evidence="2">Belongs to the fucolectin family.</text>
</comment>
<dbReference type="InterPro" id="IPR008979">
    <property type="entry name" value="Galactose-bd-like_sf"/>
</dbReference>
<dbReference type="Pfam" id="PF22633">
    <property type="entry name" value="F5_F8_type_C_2"/>
    <property type="match status" value="3"/>
</dbReference>
<accession>A0A6P7X5Z6</accession>
<dbReference type="GO" id="GO:0010185">
    <property type="term" value="P:regulation of cellular defense response"/>
    <property type="evidence" value="ECO:0007669"/>
    <property type="project" value="UniProtKB-ARBA"/>
</dbReference>
<keyword evidence="4" id="KW-0479">Metal-binding</keyword>
<gene>
    <name evidence="12" type="primary">LOC115460340</name>
</gene>
<dbReference type="PANTHER" id="PTHR45713:SF6">
    <property type="entry name" value="F5_8 TYPE C DOMAIN-CONTAINING PROTEIN"/>
    <property type="match status" value="1"/>
</dbReference>
<dbReference type="GeneID" id="115460340"/>
<evidence type="ECO:0000256" key="5">
    <source>
        <dbReference type="ARBA" id="ARBA00022734"/>
    </source>
</evidence>
<name>A0A6P7X5Z6_9AMPH</name>
<keyword evidence="7" id="KW-1015">Disulfide bond</keyword>
<evidence type="ECO:0000313" key="11">
    <source>
        <dbReference type="Proteomes" id="UP000515156"/>
    </source>
</evidence>
<keyword evidence="9" id="KW-0732">Signal</keyword>
<proteinExistence type="inferred from homology"/>
<feature type="domain" description="Fucolectin tachylectin-4 pentraxin-1" evidence="10">
    <location>
        <begin position="41"/>
        <end position="184"/>
    </location>
</feature>
<evidence type="ECO:0000256" key="3">
    <source>
        <dbReference type="ARBA" id="ARBA00011233"/>
    </source>
</evidence>
<evidence type="ECO:0000256" key="6">
    <source>
        <dbReference type="ARBA" id="ARBA00022837"/>
    </source>
</evidence>
<dbReference type="RefSeq" id="XP_030045990.1">
    <property type="nucleotide sequence ID" value="XM_030190130.1"/>
</dbReference>
<dbReference type="KEGG" id="muo:115460340"/>
<keyword evidence="11" id="KW-1185">Reference proteome</keyword>
<feature type="chain" id="PRO_5028072839" evidence="9">
    <location>
        <begin position="32"/>
        <end position="777"/>
    </location>
</feature>
<dbReference type="GO" id="GO:0042806">
    <property type="term" value="F:fucose binding"/>
    <property type="evidence" value="ECO:0007669"/>
    <property type="project" value="UniProtKB-ARBA"/>
</dbReference>
<feature type="domain" description="Fucolectin tachylectin-4 pentraxin-1" evidence="10">
    <location>
        <begin position="486"/>
        <end position="626"/>
    </location>
</feature>
<reference evidence="12" key="1">
    <citation type="submission" date="2025-08" db="UniProtKB">
        <authorList>
            <consortium name="RefSeq"/>
        </authorList>
    </citation>
    <scope>IDENTIFICATION</scope>
</reference>
<evidence type="ECO:0000256" key="8">
    <source>
        <dbReference type="SAM" id="MobiDB-lite"/>
    </source>
</evidence>
<organism evidence="11 12">
    <name type="scientific">Microcaecilia unicolor</name>
    <dbReference type="NCBI Taxonomy" id="1415580"/>
    <lineage>
        <taxon>Eukaryota</taxon>
        <taxon>Metazoa</taxon>
        <taxon>Chordata</taxon>
        <taxon>Craniata</taxon>
        <taxon>Vertebrata</taxon>
        <taxon>Euteleostomi</taxon>
        <taxon>Amphibia</taxon>
        <taxon>Gymnophiona</taxon>
        <taxon>Siphonopidae</taxon>
        <taxon>Microcaecilia</taxon>
    </lineage>
</organism>
<dbReference type="Gene3D" id="2.60.120.260">
    <property type="entry name" value="Galactose-binding domain-like"/>
    <property type="match status" value="3"/>
</dbReference>
<feature type="region of interest" description="Disordered" evidence="8">
    <location>
        <begin position="329"/>
        <end position="430"/>
    </location>
</feature>
<dbReference type="InterPro" id="IPR051941">
    <property type="entry name" value="BG_Antigen-Binding_Lectin"/>
</dbReference>
<feature type="compositionally biased region" description="Low complexity" evidence="8">
    <location>
        <begin position="370"/>
        <end position="404"/>
    </location>
</feature>
<feature type="compositionally biased region" description="Acidic residues" evidence="8">
    <location>
        <begin position="349"/>
        <end position="359"/>
    </location>
</feature>
<dbReference type="AlphaFoldDB" id="A0A6P7X5Z6"/>
<keyword evidence="6" id="KW-0106">Calcium</keyword>
<feature type="signal peptide" evidence="9">
    <location>
        <begin position="1"/>
        <end position="31"/>
    </location>
</feature>
<dbReference type="InterPro" id="IPR006585">
    <property type="entry name" value="FTP1"/>
</dbReference>
<dbReference type="OrthoDB" id="547680at2759"/>
<evidence type="ECO:0000256" key="9">
    <source>
        <dbReference type="SAM" id="SignalP"/>
    </source>
</evidence>
<evidence type="ECO:0000259" key="10">
    <source>
        <dbReference type="SMART" id="SM00607"/>
    </source>
</evidence>
<evidence type="ECO:0000256" key="1">
    <source>
        <dbReference type="ARBA" id="ARBA00002219"/>
    </source>
</evidence>
<dbReference type="SUPFAM" id="SSF49785">
    <property type="entry name" value="Galactose-binding domain-like"/>
    <property type="match status" value="3"/>
</dbReference>
<evidence type="ECO:0000256" key="4">
    <source>
        <dbReference type="ARBA" id="ARBA00022723"/>
    </source>
</evidence>
<feature type="compositionally biased region" description="Polar residues" evidence="8">
    <location>
        <begin position="405"/>
        <end position="419"/>
    </location>
</feature>
<sequence>MSRGGLWSFSALTKMYFSLILLLGIYGGIQANSDCSPRPSEKNIALTGEATQISVDYNGFANLAIDGNSNTNYYKGSCSHTSFYLSPWWRLDLKRSWKIGSIVVVNRGDCCSERLQGAQIRIGNSPDNNNPTCGIITDIRLGSSTRLCCHGMEGRYVSVVMPSRQQWLTICEVEVYPVLEDQNECRQLDHQPLSSYSVQTLTLSLSLPALPNTDAGNSLTGKVNTGKQAGKHTDIGSVDTNEQQVLGLQTQVSLVSSLIEAPGLQPQVVDSAVQPGSGNPQHRREDEMNSGSVKTVSSLTLDLLVQGEQSSPQSVSAVSLTEDIAGGSAAQAEGAHSQGSIVKAKDCSELEGEGEEEGDATCSPQPPEPTTCCAPAPNQPAPASQPAAASTSSQHQTASSRQHQPASSRQHQLASSSTKRPAPMLLSSHGSPFTAETLTCTSVQSSPGLRSLPAVTRMHFSLIFLLGVGIYGGSQAASKCYPVPNETNIAPTGIASQSSTRSGYPASLAIDGNSNNDAAERSCTHTDTNKTGNWWRLDLRRSWNIAAIVLVNRGDCCSCRLKGAQIRIGNSPDNDNPVCGNVTDTNIKASSIISLCCNGMNGRYVSVILPKADFLTLCEVKVFPVQHPEDPWINIAPLGIANQSSLDWNGFARLAIDENPNPDYYQGFCTHTLYEVRPWWQVDLQQSWKIRSVEVVNRGDCCPERLQGAQIRIGNCPDNNNPVCGTITDTSLGTIKICCNGMEGRYVSVVLPHQHQQYLTLCEVRVFPALQNYSSCE</sequence>
<feature type="domain" description="Fucolectin tachylectin-4 pentraxin-1" evidence="10">
    <location>
        <begin position="632"/>
        <end position="770"/>
    </location>
</feature>
<evidence type="ECO:0000313" key="12">
    <source>
        <dbReference type="RefSeq" id="XP_030045990.1"/>
    </source>
</evidence>
<protein>
    <submittedName>
        <fullName evidence="12">Uncharacterized protein LOC115460340</fullName>
    </submittedName>
</protein>
<evidence type="ECO:0000256" key="2">
    <source>
        <dbReference type="ARBA" id="ARBA00010147"/>
    </source>
</evidence>
<dbReference type="PANTHER" id="PTHR45713">
    <property type="entry name" value="FTP DOMAIN-CONTAINING PROTEIN"/>
    <property type="match status" value="1"/>
</dbReference>
<comment type="subunit">
    <text evidence="3">Homotrimer.</text>
</comment>
<comment type="function">
    <text evidence="1">Acts as a defensive agent. Recognizes blood group fucosylated oligosaccharides including A, B, H and Lewis B-type antigens. Does not recognize Lewis A antigen and has low affinity for monovalent haptens.</text>
</comment>
<feature type="region of interest" description="Disordered" evidence="8">
    <location>
        <begin position="269"/>
        <end position="295"/>
    </location>
</feature>
<dbReference type="GO" id="GO:0046872">
    <property type="term" value="F:metal ion binding"/>
    <property type="evidence" value="ECO:0007669"/>
    <property type="project" value="UniProtKB-KW"/>
</dbReference>
<evidence type="ECO:0000256" key="7">
    <source>
        <dbReference type="ARBA" id="ARBA00023157"/>
    </source>
</evidence>